<comment type="caution">
    <text evidence="3">The sequence shown here is derived from an EMBL/GenBank/DDBJ whole genome shotgun (WGS) entry which is preliminary data.</text>
</comment>
<dbReference type="PANTHER" id="PTHR30619">
    <property type="entry name" value="DNA INTERNALIZATION/COMPETENCE PROTEIN COMEC/REC2"/>
    <property type="match status" value="1"/>
</dbReference>
<dbReference type="PANTHER" id="PTHR30619:SF1">
    <property type="entry name" value="RECOMBINATION PROTEIN 2"/>
    <property type="match status" value="1"/>
</dbReference>
<dbReference type="EMBL" id="JAHHZF010000005">
    <property type="protein sequence ID" value="MBT9290308.1"/>
    <property type="molecule type" value="Genomic_DNA"/>
</dbReference>
<evidence type="ECO:0000313" key="3">
    <source>
        <dbReference type="EMBL" id="MBT9290308.1"/>
    </source>
</evidence>
<dbReference type="Pfam" id="PF00753">
    <property type="entry name" value="Lactamase_B"/>
    <property type="match status" value="1"/>
</dbReference>
<dbReference type="SUPFAM" id="SSF56281">
    <property type="entry name" value="Metallo-hydrolase/oxidoreductase"/>
    <property type="match status" value="1"/>
</dbReference>
<accession>A0A947D3G9</accession>
<dbReference type="Proteomes" id="UP000766595">
    <property type="component" value="Unassembled WGS sequence"/>
</dbReference>
<reference evidence="3 4" key="1">
    <citation type="submission" date="2021-06" db="EMBL/GenBank/DDBJ databases">
        <authorList>
            <person name="Grouzdev D.S."/>
            <person name="Koziaeva V."/>
        </authorList>
    </citation>
    <scope>NUCLEOTIDE SEQUENCE [LARGE SCALE GENOMIC DNA]</scope>
    <source>
        <strain evidence="3 4">22</strain>
    </source>
</reference>
<evidence type="ECO:0000256" key="1">
    <source>
        <dbReference type="SAM" id="MobiDB-lite"/>
    </source>
</evidence>
<evidence type="ECO:0000313" key="4">
    <source>
        <dbReference type="Proteomes" id="UP000766595"/>
    </source>
</evidence>
<proteinExistence type="predicted"/>
<feature type="domain" description="Metallo-beta-lactamase" evidence="2">
    <location>
        <begin position="51"/>
        <end position="126"/>
    </location>
</feature>
<protein>
    <submittedName>
        <fullName evidence="3">MBL fold metallo-hydrolase</fullName>
    </submittedName>
</protein>
<keyword evidence="4" id="KW-1185">Reference proteome</keyword>
<sequence length="541" mass="59207">MATEPRARRKRSPKPAGSAPEPPAPAPDPAPGPTPLPPDRIAVRMYRDILGDCFLLRIPADEGRVHVLIDCGILQGMPAAEARARRIMADIARETRHLDVLIVTHEHWDHLSGFRQASDIFDTLTIGELWLAWTEDDRDELARRLRAGRESALKVIERSFAAIAKTSALAAGAEEDDEDDEMAPATFGRMDGVAGLMAFAGRAPGLAATGGTGTILDMLRAKAAKIRFLKPGETPLHLPGSVACRAHILGPPRDEARLKRSNPSKARPEVYQLADDTVGDDIFFLAALPLEDTDPVALNLARPFARKYLLSADDPRTAVVDSEERDALDTFVARYEDPAEAWRRIDDDWLGAGEQLALKLDSDTNNTSLAIAFEIGLGPASRVLLFPGDAQVGNWLSWGDYRWLDDRDKPDSALGIEDLLAKTVLYKVGHHGSHNATLRERGLELMTNENLVAMIPVAEDFARSSKHWNMPFPSLLERLEMKTGGRILRADRRRADLEAAAAARAGKSGELSRAAWDSFLDMVADVAGDAEPVAIEYAIRV</sequence>
<evidence type="ECO:0000259" key="2">
    <source>
        <dbReference type="Pfam" id="PF00753"/>
    </source>
</evidence>
<dbReference type="InterPro" id="IPR001279">
    <property type="entry name" value="Metallo-B-lactamas"/>
</dbReference>
<dbReference type="InterPro" id="IPR052159">
    <property type="entry name" value="Competence_DNA_uptake"/>
</dbReference>
<dbReference type="RefSeq" id="WP_261968906.1">
    <property type="nucleotide sequence ID" value="NZ_JAHHZF010000005.1"/>
</dbReference>
<dbReference type="InterPro" id="IPR036866">
    <property type="entry name" value="RibonucZ/Hydroxyglut_hydro"/>
</dbReference>
<dbReference type="Gene3D" id="3.60.15.10">
    <property type="entry name" value="Ribonuclease Z/Hydroxyacylglutathione hydrolase-like"/>
    <property type="match status" value="2"/>
</dbReference>
<organism evidence="3 4">
    <name type="scientific">Prosthecodimorpha staleyi</name>
    <dbReference type="NCBI Taxonomy" id="2840188"/>
    <lineage>
        <taxon>Bacteria</taxon>
        <taxon>Pseudomonadati</taxon>
        <taxon>Pseudomonadota</taxon>
        <taxon>Alphaproteobacteria</taxon>
        <taxon>Hyphomicrobiales</taxon>
        <taxon>Ancalomicrobiaceae</taxon>
        <taxon>Prosthecodimorpha</taxon>
    </lineage>
</organism>
<feature type="region of interest" description="Disordered" evidence="1">
    <location>
        <begin position="1"/>
        <end position="38"/>
    </location>
</feature>
<dbReference type="AlphaFoldDB" id="A0A947D3G9"/>
<gene>
    <name evidence="3" type="ORF">KL771_12615</name>
</gene>
<name>A0A947D3G9_9HYPH</name>
<feature type="compositionally biased region" description="Pro residues" evidence="1">
    <location>
        <begin position="20"/>
        <end position="38"/>
    </location>
</feature>